<dbReference type="AlphaFoldDB" id="A0A1G4JYX9"/>
<dbReference type="PANTHER" id="PTHR48079:SF9">
    <property type="entry name" value="PUTATIVE-RELATED"/>
    <property type="match status" value="1"/>
</dbReference>
<dbReference type="SUPFAM" id="SSF51735">
    <property type="entry name" value="NAD(P)-binding Rossmann-fold domains"/>
    <property type="match status" value="1"/>
</dbReference>
<feature type="domain" description="NAD-dependent epimerase/dehydratase" evidence="1">
    <location>
        <begin position="3"/>
        <end position="221"/>
    </location>
</feature>
<reference evidence="3" key="1">
    <citation type="submission" date="2016-03" db="EMBL/GenBank/DDBJ databases">
        <authorList>
            <person name="Devillers Hugo."/>
        </authorList>
    </citation>
    <scope>NUCLEOTIDE SEQUENCE [LARGE SCALE GENOMIC DNA]</scope>
</reference>
<protein>
    <submittedName>
        <fullName evidence="2">LAME_0F16072g1_1</fullName>
    </submittedName>
</protein>
<dbReference type="CDD" id="cd05262">
    <property type="entry name" value="SDR_a7"/>
    <property type="match status" value="1"/>
</dbReference>
<sequence>MKVFVTGASGFVGSAVVPELLKSGHKVLGLARSDDAERKIKALGPNVEVVRGGLLDVDVLAKAASEADGVVHLGFIHDFSKYQESCLIDRAAVVAMLDALKGTDKPFVNTAGSLMFAPGVLGTETTAKQTSGFAKLRSDTEDIVSSYKEKGVRACTVRLPPTVHGKNDPNFISFFINVAKKSGKSAYIGDGQNVWPAVARLDAARLFRFVLEKGRAGAAYHAIAQQGIKTKEIAGVIGQLVGVPVVSVEMPEAAAHFGVLTGVFSADGPASSKITREELGWEPKEPELLDDILVNYAI</sequence>
<evidence type="ECO:0000313" key="2">
    <source>
        <dbReference type="EMBL" id="SCU96388.1"/>
    </source>
</evidence>
<dbReference type="InterPro" id="IPR001509">
    <property type="entry name" value="Epimerase_deHydtase"/>
</dbReference>
<proteinExistence type="predicted"/>
<dbReference type="GO" id="GO:0005737">
    <property type="term" value="C:cytoplasm"/>
    <property type="evidence" value="ECO:0007669"/>
    <property type="project" value="TreeGrafter"/>
</dbReference>
<name>A0A1G4JYX9_9SACH</name>
<dbReference type="EMBL" id="LT598477">
    <property type="protein sequence ID" value="SCU96388.1"/>
    <property type="molecule type" value="Genomic_DNA"/>
</dbReference>
<dbReference type="Proteomes" id="UP000191144">
    <property type="component" value="Chromosome F"/>
</dbReference>
<dbReference type="Pfam" id="PF01370">
    <property type="entry name" value="Epimerase"/>
    <property type="match status" value="1"/>
</dbReference>
<dbReference type="PANTHER" id="PTHR48079">
    <property type="entry name" value="PROTEIN YEEZ"/>
    <property type="match status" value="1"/>
</dbReference>
<organism evidence="2 3">
    <name type="scientific">Lachancea meyersii CBS 8951</name>
    <dbReference type="NCBI Taxonomy" id="1266667"/>
    <lineage>
        <taxon>Eukaryota</taxon>
        <taxon>Fungi</taxon>
        <taxon>Dikarya</taxon>
        <taxon>Ascomycota</taxon>
        <taxon>Saccharomycotina</taxon>
        <taxon>Saccharomycetes</taxon>
        <taxon>Saccharomycetales</taxon>
        <taxon>Saccharomycetaceae</taxon>
        <taxon>Lachancea</taxon>
    </lineage>
</organism>
<dbReference type="Gene3D" id="3.40.50.720">
    <property type="entry name" value="NAD(P)-binding Rossmann-like Domain"/>
    <property type="match status" value="1"/>
</dbReference>
<dbReference type="GO" id="GO:0004029">
    <property type="term" value="F:aldehyde dehydrogenase (NAD+) activity"/>
    <property type="evidence" value="ECO:0007669"/>
    <property type="project" value="TreeGrafter"/>
</dbReference>
<accession>A0A1G4JYX9</accession>
<dbReference type="InterPro" id="IPR036291">
    <property type="entry name" value="NAD(P)-bd_dom_sf"/>
</dbReference>
<dbReference type="OrthoDB" id="10262413at2759"/>
<gene>
    <name evidence="2" type="ORF">LAME_0F16072G</name>
</gene>
<dbReference type="InterPro" id="IPR051783">
    <property type="entry name" value="NAD(P)-dependent_oxidoreduct"/>
</dbReference>
<evidence type="ECO:0000259" key="1">
    <source>
        <dbReference type="Pfam" id="PF01370"/>
    </source>
</evidence>
<keyword evidence="3" id="KW-1185">Reference proteome</keyword>
<evidence type="ECO:0000313" key="3">
    <source>
        <dbReference type="Proteomes" id="UP000191144"/>
    </source>
</evidence>